<name>A0A7S0BIK2_9RHOD</name>
<dbReference type="SMART" id="SM00268">
    <property type="entry name" value="ACTIN"/>
    <property type="match status" value="1"/>
</dbReference>
<dbReference type="Gene3D" id="3.30.420.40">
    <property type="match status" value="4"/>
</dbReference>
<accession>A0A7S0BIK2</accession>
<feature type="region of interest" description="Disordered" evidence="2">
    <location>
        <begin position="204"/>
        <end position="231"/>
    </location>
</feature>
<dbReference type="InterPro" id="IPR004000">
    <property type="entry name" value="Actin"/>
</dbReference>
<comment type="similarity">
    <text evidence="1">Belongs to the actin family.</text>
</comment>
<sequence length="432" mass="48063">MYTVDNTVPAIVADFGSHTSKIGYAGEDIPHNIFPSRLGVKEKNGKKVYVCGGGLDTRRDGLEVVSPFDQDGLIQNWNDMEKLIDYSVTNIETEDFAFMVAEPSYNPKDLREKMCELLFEKYQAPAVYLGRSAVLSAFANNRTTAVVLDCGACSTTAVPVFEGSLVKNKTLRTMIGGEQLNAKFKEQITEKGIEIKPEYSVKKTRVNASVEEEQEQEEETGSNDEEAPTRKYEVTDLSFPGTTASYKRYRQTALLEQSKEALCKVNDMPSVEPVLQPTEKYELPDGTLIEMGLERQKVPETLFNELLLSPVSNDSGVVQQSGLPPSMAKGLPGMVRDVIQSCDSQMHKDMYVGICLTGGTSNFDGLFERLSRELQVLHSKVRVIAAAGKAERRYCAWTGGSILATFTEFQKWWLSKAEYEENGSGFVHRKCQ</sequence>
<reference evidence="3" key="1">
    <citation type="submission" date="2021-01" db="EMBL/GenBank/DDBJ databases">
        <authorList>
            <person name="Corre E."/>
            <person name="Pelletier E."/>
            <person name="Niang G."/>
            <person name="Scheremetjew M."/>
            <person name="Finn R."/>
            <person name="Kale V."/>
            <person name="Holt S."/>
            <person name="Cochrane G."/>
            <person name="Meng A."/>
            <person name="Brown T."/>
            <person name="Cohen L."/>
        </authorList>
    </citation>
    <scope>NUCLEOTIDE SEQUENCE</scope>
    <source>
        <strain evidence="3">UTEX LB 2760</strain>
    </source>
</reference>
<dbReference type="AlphaFoldDB" id="A0A7S0BIK2"/>
<feature type="compositionally biased region" description="Acidic residues" evidence="2">
    <location>
        <begin position="210"/>
        <end position="226"/>
    </location>
</feature>
<evidence type="ECO:0000256" key="1">
    <source>
        <dbReference type="RuleBase" id="RU000487"/>
    </source>
</evidence>
<proteinExistence type="inferred from homology"/>
<gene>
    <name evidence="3" type="ORF">RMAR0315_LOCUS5107</name>
</gene>
<dbReference type="Gene3D" id="3.90.640.10">
    <property type="entry name" value="Actin, Chain A, domain 4"/>
    <property type="match status" value="2"/>
</dbReference>
<organism evidence="3">
    <name type="scientific">Rhodosorus marinus</name>
    <dbReference type="NCBI Taxonomy" id="101924"/>
    <lineage>
        <taxon>Eukaryota</taxon>
        <taxon>Rhodophyta</taxon>
        <taxon>Stylonematophyceae</taxon>
        <taxon>Stylonematales</taxon>
        <taxon>Stylonemataceae</taxon>
        <taxon>Rhodosorus</taxon>
    </lineage>
</organism>
<dbReference type="InterPro" id="IPR043129">
    <property type="entry name" value="ATPase_NBD"/>
</dbReference>
<dbReference type="SUPFAM" id="SSF53067">
    <property type="entry name" value="Actin-like ATPase domain"/>
    <property type="match status" value="2"/>
</dbReference>
<dbReference type="PANTHER" id="PTHR11937">
    <property type="entry name" value="ACTIN"/>
    <property type="match status" value="1"/>
</dbReference>
<protein>
    <recommendedName>
        <fullName evidence="4">Actin-related protein 4</fullName>
    </recommendedName>
</protein>
<evidence type="ECO:0000256" key="2">
    <source>
        <dbReference type="SAM" id="MobiDB-lite"/>
    </source>
</evidence>
<dbReference type="PRINTS" id="PR00190">
    <property type="entry name" value="ACTIN"/>
</dbReference>
<dbReference type="EMBL" id="HBEK01009231">
    <property type="protein sequence ID" value="CAD8395121.1"/>
    <property type="molecule type" value="Transcribed_RNA"/>
</dbReference>
<evidence type="ECO:0000313" key="3">
    <source>
        <dbReference type="EMBL" id="CAD8395121.1"/>
    </source>
</evidence>
<evidence type="ECO:0008006" key="4">
    <source>
        <dbReference type="Google" id="ProtNLM"/>
    </source>
</evidence>
<dbReference type="Pfam" id="PF00022">
    <property type="entry name" value="Actin"/>
    <property type="match status" value="1"/>
</dbReference>